<keyword evidence="1" id="KW-1133">Transmembrane helix</keyword>
<evidence type="ECO:0000313" key="7">
    <source>
        <dbReference type="Proteomes" id="UP000260025"/>
    </source>
</evidence>
<protein>
    <submittedName>
        <fullName evidence="2">Uncharacterized protein</fullName>
    </submittedName>
</protein>
<sequence length="79" mass="8930">MKAYIRYGSIALMIASLILTGYQMTCGAVLFIFYNDNKTALLYLLRGGLAALIFLLLFYQKELKQLYLKHKANTSGSLE</sequence>
<evidence type="ECO:0000313" key="4">
    <source>
        <dbReference type="EMBL" id="MZH54899.1"/>
    </source>
</evidence>
<dbReference type="Proteomes" id="UP000030008">
    <property type="component" value="Unassembled WGS sequence"/>
</dbReference>
<dbReference type="EMBL" id="WWTN01000004">
    <property type="protein sequence ID" value="MZH54899.1"/>
    <property type="molecule type" value="Genomic_DNA"/>
</dbReference>
<evidence type="ECO:0000313" key="6">
    <source>
        <dbReference type="Proteomes" id="UP000030008"/>
    </source>
</evidence>
<evidence type="ECO:0000313" key="2">
    <source>
        <dbReference type="EMBL" id="KGJ54630.1"/>
    </source>
</evidence>
<dbReference type="AlphaFoldDB" id="A0A099IAC0"/>
<reference evidence="4" key="3">
    <citation type="journal article" date="2019" name="Nat. Med.">
        <title>A library of human gut bacterial isolates paired with longitudinal multiomics data enables mechanistic microbiome research.</title>
        <authorList>
            <person name="Poyet M."/>
            <person name="Groussin M."/>
            <person name="Gibbons S.M."/>
            <person name="Avila-Pacheco J."/>
            <person name="Jiang X."/>
            <person name="Kearney S.M."/>
            <person name="Perrotta A.R."/>
            <person name="Berdy B."/>
            <person name="Zhao S."/>
            <person name="Lieberman T.D."/>
            <person name="Swanson P.K."/>
            <person name="Smith M."/>
            <person name="Roesemann S."/>
            <person name="Alexander J.E."/>
            <person name="Rich S.A."/>
            <person name="Livny J."/>
            <person name="Vlamakis H."/>
            <person name="Clish C."/>
            <person name="Bullock K."/>
            <person name="Deik A."/>
            <person name="Scott J."/>
            <person name="Pierce K.A."/>
            <person name="Xavier R.J."/>
            <person name="Alm E.J."/>
        </authorList>
    </citation>
    <scope>NUCLEOTIDE SEQUENCE</scope>
    <source>
        <strain evidence="4">BIOML-A12</strain>
    </source>
</reference>
<name>A0A099IAC0_CLOIN</name>
<evidence type="ECO:0000313" key="3">
    <source>
        <dbReference type="EMBL" id="MCR0232544.1"/>
    </source>
</evidence>
<dbReference type="Proteomes" id="UP001203972">
    <property type="component" value="Unassembled WGS sequence"/>
</dbReference>
<dbReference type="Proteomes" id="UP000604383">
    <property type="component" value="Unassembled WGS sequence"/>
</dbReference>
<organism evidence="2 6">
    <name type="scientific">Clostridium innocuum</name>
    <dbReference type="NCBI Taxonomy" id="1522"/>
    <lineage>
        <taxon>Bacteria</taxon>
        <taxon>Bacillati</taxon>
        <taxon>Bacillota</taxon>
        <taxon>Clostridia</taxon>
        <taxon>Eubacteriales</taxon>
        <taxon>Clostridiaceae</taxon>
        <taxon>Clostridium</taxon>
    </lineage>
</organism>
<reference evidence="2 6" key="1">
    <citation type="submission" date="2014-08" db="EMBL/GenBank/DDBJ databases">
        <title>Clostridium innocuum, an unnegligible vancomycin-resistant pathogen causing extra-intestinal infections.</title>
        <authorList>
            <person name="Feng Y."/>
            <person name="Chiu C.-H."/>
        </authorList>
    </citation>
    <scope>NUCLEOTIDE SEQUENCE [LARGE SCALE GENOMIC DNA]</scope>
    <source>
        <strain evidence="2 6">AN88</strain>
    </source>
</reference>
<dbReference type="EMBL" id="JQIF01000014">
    <property type="protein sequence ID" value="KGJ54630.1"/>
    <property type="molecule type" value="Genomic_DNA"/>
</dbReference>
<evidence type="ECO:0000313" key="5">
    <source>
        <dbReference type="EMBL" id="RGC18472.1"/>
    </source>
</evidence>
<feature type="transmembrane region" description="Helical" evidence="1">
    <location>
        <begin position="12"/>
        <end position="34"/>
    </location>
</feature>
<dbReference type="RefSeq" id="WP_008818263.1">
    <property type="nucleotide sequence ID" value="NZ_BAABYY010000002.1"/>
</dbReference>
<proteinExistence type="predicted"/>
<reference evidence="3" key="4">
    <citation type="journal article" date="2022" name="Clin. Infect. Dis.">
        <title>Association between Clostridium innocuum and antibiotic-associated diarrhea in adults and children: A cross-sectional study and comparative genomics analysis.</title>
        <authorList>
            <person name="Cherny K.E."/>
            <person name="Muscat E.B."/>
            <person name="Balaji A."/>
            <person name="Mukherjee J."/>
            <person name="Ozer E.A."/>
            <person name="Angarone M.P."/>
            <person name="Hauser A.R."/>
            <person name="Sichel J.S."/>
            <person name="Amponsah E."/>
            <person name="Kociolek L.K."/>
        </authorList>
    </citation>
    <scope>NUCLEOTIDE SEQUENCE</scope>
    <source>
        <strain evidence="3">NU1-AC-029v</strain>
    </source>
</reference>
<gene>
    <name evidence="2" type="ORF">CIAN88_03130</name>
    <name evidence="5" type="ORF">DXA38_01885</name>
    <name evidence="4" type="ORF">GT664_03785</name>
    <name evidence="3" type="ORF">MKC95_07175</name>
</gene>
<reference evidence="5 7" key="2">
    <citation type="submission" date="2018-08" db="EMBL/GenBank/DDBJ databases">
        <title>A genome reference for cultivated species of the human gut microbiota.</title>
        <authorList>
            <person name="Zou Y."/>
            <person name="Xue W."/>
            <person name="Luo G."/>
        </authorList>
    </citation>
    <scope>NUCLEOTIDE SEQUENCE [LARGE SCALE GENOMIC DNA]</scope>
    <source>
        <strain evidence="5 7">OF01-2LB</strain>
    </source>
</reference>
<feature type="transmembrane region" description="Helical" evidence="1">
    <location>
        <begin position="40"/>
        <end position="59"/>
    </location>
</feature>
<dbReference type="EMBL" id="JAKTMA010000010">
    <property type="protein sequence ID" value="MCR0232544.1"/>
    <property type="molecule type" value="Genomic_DNA"/>
</dbReference>
<dbReference type="Proteomes" id="UP000260025">
    <property type="component" value="Unassembled WGS sequence"/>
</dbReference>
<accession>A0A099IAC0</accession>
<comment type="caution">
    <text evidence="2">The sequence shown here is derived from an EMBL/GenBank/DDBJ whole genome shotgun (WGS) entry which is preliminary data.</text>
</comment>
<evidence type="ECO:0000256" key="1">
    <source>
        <dbReference type="SAM" id="Phobius"/>
    </source>
</evidence>
<dbReference type="EMBL" id="QVEV01000002">
    <property type="protein sequence ID" value="RGC18472.1"/>
    <property type="molecule type" value="Genomic_DNA"/>
</dbReference>
<dbReference type="OrthoDB" id="1654326at2"/>
<keyword evidence="1" id="KW-0472">Membrane</keyword>
<keyword evidence="1" id="KW-0812">Transmembrane</keyword>